<evidence type="ECO:0000313" key="1">
    <source>
        <dbReference type="EMBL" id="CAF1151785.1"/>
    </source>
</evidence>
<reference evidence="2" key="1">
    <citation type="submission" date="2021-02" db="EMBL/GenBank/DDBJ databases">
        <authorList>
            <person name="Nowell W R."/>
        </authorList>
    </citation>
    <scope>NUCLEOTIDE SEQUENCE</scope>
</reference>
<dbReference type="AlphaFoldDB" id="A0A814UTN0"/>
<proteinExistence type="predicted"/>
<dbReference type="Proteomes" id="UP000677228">
    <property type="component" value="Unassembled WGS sequence"/>
</dbReference>
<name>A0A814UTN0_9BILA</name>
<evidence type="ECO:0000313" key="3">
    <source>
        <dbReference type="EMBL" id="CAF3946437.1"/>
    </source>
</evidence>
<dbReference type="EMBL" id="CAJOBA010031483">
    <property type="protein sequence ID" value="CAF3959676.1"/>
    <property type="molecule type" value="Genomic_DNA"/>
</dbReference>
<dbReference type="Proteomes" id="UP000681722">
    <property type="component" value="Unassembled WGS sequence"/>
</dbReference>
<evidence type="ECO:0000313" key="2">
    <source>
        <dbReference type="EMBL" id="CAF1181902.1"/>
    </source>
</evidence>
<accession>A0A814UTN0</accession>
<dbReference type="Proteomes" id="UP000663829">
    <property type="component" value="Unassembled WGS sequence"/>
</dbReference>
<evidence type="ECO:0000313" key="4">
    <source>
        <dbReference type="EMBL" id="CAF3959676.1"/>
    </source>
</evidence>
<dbReference type="EMBL" id="CAJNOQ010007885">
    <property type="protein sequence ID" value="CAF1181902.1"/>
    <property type="molecule type" value="Genomic_DNA"/>
</dbReference>
<dbReference type="EMBL" id="CAJOBC010007890">
    <property type="protein sequence ID" value="CAF3946437.1"/>
    <property type="molecule type" value="Genomic_DNA"/>
</dbReference>
<sequence length="131" mass="15502">MDRNIIIDRRKTPNKYDSASVIMIHKIRNSSSNNTIDNICNLFQTYQTRDFCPPSDSVKRNLTKKHDDIKRLQAEFSICEDCGIYVETKLTKSTLCRNCNQKYSYQFFLGSLKSQLQQILHFKKERPWPFV</sequence>
<evidence type="ECO:0000313" key="5">
    <source>
        <dbReference type="Proteomes" id="UP000663829"/>
    </source>
</evidence>
<comment type="caution">
    <text evidence="2">The sequence shown here is derived from an EMBL/GenBank/DDBJ whole genome shotgun (WGS) entry which is preliminary data.</text>
</comment>
<dbReference type="EMBL" id="CAJNOK010011928">
    <property type="protein sequence ID" value="CAF1151785.1"/>
    <property type="molecule type" value="Genomic_DNA"/>
</dbReference>
<organism evidence="2 5">
    <name type="scientific">Didymodactylos carnosus</name>
    <dbReference type="NCBI Taxonomy" id="1234261"/>
    <lineage>
        <taxon>Eukaryota</taxon>
        <taxon>Metazoa</taxon>
        <taxon>Spiralia</taxon>
        <taxon>Gnathifera</taxon>
        <taxon>Rotifera</taxon>
        <taxon>Eurotatoria</taxon>
        <taxon>Bdelloidea</taxon>
        <taxon>Philodinida</taxon>
        <taxon>Philodinidae</taxon>
        <taxon>Didymodactylos</taxon>
    </lineage>
</organism>
<dbReference type="Proteomes" id="UP000682733">
    <property type="component" value="Unassembled WGS sequence"/>
</dbReference>
<gene>
    <name evidence="2" type="ORF">GPM918_LOCUS22748</name>
    <name evidence="1" type="ORF">OVA965_LOCUS21640</name>
    <name evidence="3" type="ORF">SRO942_LOCUS22756</name>
    <name evidence="4" type="ORF">TMI583_LOCUS22344</name>
</gene>
<keyword evidence="5" id="KW-1185">Reference proteome</keyword>
<protein>
    <submittedName>
        <fullName evidence="2">Uncharacterized protein</fullName>
    </submittedName>
</protein>